<dbReference type="SUPFAM" id="SSF55874">
    <property type="entry name" value="ATPase domain of HSP90 chaperone/DNA topoisomerase II/histidine kinase"/>
    <property type="match status" value="1"/>
</dbReference>
<name>A0ABU8M7E3_9PSEU</name>
<dbReference type="InterPro" id="IPR050482">
    <property type="entry name" value="Sensor_HK_TwoCompSys"/>
</dbReference>
<dbReference type="InterPro" id="IPR005467">
    <property type="entry name" value="His_kinase_dom"/>
</dbReference>
<feature type="domain" description="Histidine kinase" evidence="11">
    <location>
        <begin position="307"/>
        <end position="395"/>
    </location>
</feature>
<dbReference type="InterPro" id="IPR003594">
    <property type="entry name" value="HATPase_dom"/>
</dbReference>
<evidence type="ECO:0000256" key="6">
    <source>
        <dbReference type="ARBA" id="ARBA00022777"/>
    </source>
</evidence>
<dbReference type="PANTHER" id="PTHR24421">
    <property type="entry name" value="NITRATE/NITRITE SENSOR PROTEIN NARX-RELATED"/>
    <property type="match status" value="1"/>
</dbReference>
<keyword evidence="13" id="KW-1185">Reference proteome</keyword>
<feature type="transmembrane region" description="Helical" evidence="10">
    <location>
        <begin position="69"/>
        <end position="86"/>
    </location>
</feature>
<dbReference type="GO" id="GO:0016301">
    <property type="term" value="F:kinase activity"/>
    <property type="evidence" value="ECO:0007669"/>
    <property type="project" value="UniProtKB-KW"/>
</dbReference>
<protein>
    <recommendedName>
        <fullName evidence="2">histidine kinase</fullName>
        <ecNumber evidence="2">2.7.13.3</ecNumber>
    </recommendedName>
</protein>
<keyword evidence="5" id="KW-0547">Nucleotide-binding</keyword>
<keyword evidence="10" id="KW-0812">Transmembrane</keyword>
<accession>A0ABU8M7E3</accession>
<evidence type="ECO:0000313" key="13">
    <source>
        <dbReference type="Proteomes" id="UP001369736"/>
    </source>
</evidence>
<keyword evidence="10" id="KW-0472">Membrane</keyword>
<dbReference type="InterPro" id="IPR055558">
    <property type="entry name" value="DUF7134"/>
</dbReference>
<evidence type="ECO:0000256" key="9">
    <source>
        <dbReference type="SAM" id="MobiDB-lite"/>
    </source>
</evidence>
<dbReference type="Gene3D" id="1.20.5.1930">
    <property type="match status" value="1"/>
</dbReference>
<dbReference type="Pfam" id="PF23539">
    <property type="entry name" value="DUF7134"/>
    <property type="match status" value="1"/>
</dbReference>
<dbReference type="CDD" id="cd16917">
    <property type="entry name" value="HATPase_UhpB-NarQ-NarX-like"/>
    <property type="match status" value="1"/>
</dbReference>
<feature type="transmembrane region" description="Helical" evidence="10">
    <location>
        <begin position="144"/>
        <end position="162"/>
    </location>
</feature>
<dbReference type="InterPro" id="IPR036890">
    <property type="entry name" value="HATPase_C_sf"/>
</dbReference>
<evidence type="ECO:0000256" key="3">
    <source>
        <dbReference type="ARBA" id="ARBA00022553"/>
    </source>
</evidence>
<keyword evidence="3" id="KW-0597">Phosphoprotein</keyword>
<gene>
    <name evidence="12" type="ORF">WCD58_15375</name>
</gene>
<proteinExistence type="predicted"/>
<feature type="region of interest" description="Disordered" evidence="9">
    <location>
        <begin position="393"/>
        <end position="412"/>
    </location>
</feature>
<evidence type="ECO:0000256" key="7">
    <source>
        <dbReference type="ARBA" id="ARBA00022840"/>
    </source>
</evidence>
<keyword evidence="10" id="KW-1133">Transmembrane helix</keyword>
<organism evidence="12 13">
    <name type="scientific">Actinomycetospora flava</name>
    <dbReference type="NCBI Taxonomy" id="3129232"/>
    <lineage>
        <taxon>Bacteria</taxon>
        <taxon>Bacillati</taxon>
        <taxon>Actinomycetota</taxon>
        <taxon>Actinomycetes</taxon>
        <taxon>Pseudonocardiales</taxon>
        <taxon>Pseudonocardiaceae</taxon>
        <taxon>Actinomycetospora</taxon>
    </lineage>
</organism>
<dbReference type="EC" id="2.7.13.3" evidence="2"/>
<keyword evidence="7" id="KW-0067">ATP-binding</keyword>
<dbReference type="Pfam" id="PF07730">
    <property type="entry name" value="HisKA_3"/>
    <property type="match status" value="1"/>
</dbReference>
<reference evidence="12 13" key="1">
    <citation type="submission" date="2024-03" db="EMBL/GenBank/DDBJ databases">
        <title>Actinomycetospora sp. OC33-EN07, a novel actinomycete isolated from wild orchid (Aerides multiflora).</title>
        <authorList>
            <person name="Suriyachadkun C."/>
        </authorList>
    </citation>
    <scope>NUCLEOTIDE SEQUENCE [LARGE SCALE GENOMIC DNA]</scope>
    <source>
        <strain evidence="12 13">OC33-EN07</strain>
    </source>
</reference>
<dbReference type="InterPro" id="IPR011712">
    <property type="entry name" value="Sig_transdc_His_kin_sub3_dim/P"/>
</dbReference>
<dbReference type="Proteomes" id="UP001369736">
    <property type="component" value="Unassembled WGS sequence"/>
</dbReference>
<keyword evidence="4" id="KW-0808">Transferase</keyword>
<keyword evidence="8" id="KW-0902">Two-component regulatory system</keyword>
<dbReference type="RefSeq" id="WP_337703933.1">
    <property type="nucleotide sequence ID" value="NZ_JBBEGM010000006.1"/>
</dbReference>
<comment type="catalytic activity">
    <reaction evidence="1">
        <text>ATP + protein L-histidine = ADP + protein N-phospho-L-histidine.</text>
        <dbReference type="EC" id="2.7.13.3"/>
    </reaction>
</comment>
<evidence type="ECO:0000256" key="2">
    <source>
        <dbReference type="ARBA" id="ARBA00012438"/>
    </source>
</evidence>
<evidence type="ECO:0000313" key="12">
    <source>
        <dbReference type="EMBL" id="MEJ2862552.1"/>
    </source>
</evidence>
<dbReference type="Pfam" id="PF02518">
    <property type="entry name" value="HATPase_c"/>
    <property type="match status" value="1"/>
</dbReference>
<dbReference type="EMBL" id="JBBEGM010000006">
    <property type="protein sequence ID" value="MEJ2862552.1"/>
    <property type="molecule type" value="Genomic_DNA"/>
</dbReference>
<comment type="caution">
    <text evidence="12">The sequence shown here is derived from an EMBL/GenBank/DDBJ whole genome shotgun (WGS) entry which is preliminary data.</text>
</comment>
<evidence type="ECO:0000256" key="8">
    <source>
        <dbReference type="ARBA" id="ARBA00023012"/>
    </source>
</evidence>
<evidence type="ECO:0000256" key="1">
    <source>
        <dbReference type="ARBA" id="ARBA00000085"/>
    </source>
</evidence>
<evidence type="ECO:0000256" key="5">
    <source>
        <dbReference type="ARBA" id="ARBA00022741"/>
    </source>
</evidence>
<evidence type="ECO:0000259" key="11">
    <source>
        <dbReference type="PROSITE" id="PS50109"/>
    </source>
</evidence>
<dbReference type="PROSITE" id="PS50109">
    <property type="entry name" value="HIS_KIN"/>
    <property type="match status" value="1"/>
</dbReference>
<dbReference type="PANTHER" id="PTHR24421:SF10">
    <property type="entry name" value="NITRATE_NITRITE SENSOR PROTEIN NARQ"/>
    <property type="match status" value="1"/>
</dbReference>
<keyword evidence="6 12" id="KW-0418">Kinase</keyword>
<feature type="transmembrane region" description="Helical" evidence="10">
    <location>
        <begin position="44"/>
        <end position="62"/>
    </location>
</feature>
<dbReference type="Gene3D" id="3.30.565.10">
    <property type="entry name" value="Histidine kinase-like ATPase, C-terminal domain"/>
    <property type="match status" value="1"/>
</dbReference>
<evidence type="ECO:0000256" key="4">
    <source>
        <dbReference type="ARBA" id="ARBA00022679"/>
    </source>
</evidence>
<sequence>MTAGTTLARPGRARKIDVAIAAGACPLDLITNSDVLSRIVDADVLGAATTITYAAAGFALLAWRRRWPVIVTAVLLAHLLGAILLLPDYRPLLAVPLALFTVAAQCPTRLSIITFGASYVLATIAYVVAELSLPLAPLDTPEGVMRGVALGQLLILGTVWAFGRWTRASRLNAQYLQELASLRQRDAVRTERSAIARELHDVVSRAVTIMVLHASGARENVHADPSRAVAALNCVESVGTEAMTELRRMLSVLRHVGDDQDAIGASEQIADIDALVSPFRLAGLIISTEQRGRPRSLTPEVALAAVRILQEGLTNALRHAGPGAAVAVTTAWNEESLAVAIVDDGGSGAAVSERLSAGVGLAGVRERVMLTGGTVDAGARPDGGFVLHAHLPAHPATGAPTSTELSGGSPRA</sequence>
<evidence type="ECO:0000256" key="10">
    <source>
        <dbReference type="SAM" id="Phobius"/>
    </source>
</evidence>